<dbReference type="SUPFAM" id="SSF143081">
    <property type="entry name" value="BB1717-like"/>
    <property type="match status" value="1"/>
</dbReference>
<name>A0ABT3GQ97_9BACT</name>
<reference evidence="10 11" key="1">
    <citation type="submission" date="2022-10" db="EMBL/GenBank/DDBJ databases">
        <title>Luteolibacter arcticus strain CCTCC AB 2014275, whole genome shotgun sequencing project.</title>
        <authorList>
            <person name="Zhao G."/>
            <person name="Shen L."/>
        </authorList>
    </citation>
    <scope>NUCLEOTIDE SEQUENCE [LARGE SCALE GENOMIC DNA]</scope>
    <source>
        <strain evidence="10 11">CCTCC AB 2014275</strain>
    </source>
</reference>
<dbReference type="PANTHER" id="PTHR13604">
    <property type="entry name" value="DC12-RELATED"/>
    <property type="match status" value="1"/>
</dbReference>
<feature type="region of interest" description="Disordered" evidence="9">
    <location>
        <begin position="182"/>
        <end position="202"/>
    </location>
</feature>
<protein>
    <recommendedName>
        <fullName evidence="8">Abasic site processing protein</fullName>
        <ecNumber evidence="8">3.4.-.-</ecNumber>
    </recommendedName>
</protein>
<organism evidence="10 11">
    <name type="scientific">Luteolibacter arcticus</name>
    <dbReference type="NCBI Taxonomy" id="1581411"/>
    <lineage>
        <taxon>Bacteria</taxon>
        <taxon>Pseudomonadati</taxon>
        <taxon>Verrucomicrobiota</taxon>
        <taxon>Verrucomicrobiia</taxon>
        <taxon>Verrucomicrobiales</taxon>
        <taxon>Verrucomicrobiaceae</taxon>
        <taxon>Luteolibacter</taxon>
    </lineage>
</organism>
<dbReference type="Pfam" id="PF02586">
    <property type="entry name" value="SRAP"/>
    <property type="match status" value="1"/>
</dbReference>
<comment type="caution">
    <text evidence="10">The sequence shown here is derived from an EMBL/GenBank/DDBJ whole genome shotgun (WGS) entry which is preliminary data.</text>
</comment>
<dbReference type="EC" id="3.4.-.-" evidence="8"/>
<evidence type="ECO:0000256" key="4">
    <source>
        <dbReference type="ARBA" id="ARBA00022801"/>
    </source>
</evidence>
<dbReference type="Gene3D" id="3.90.1680.10">
    <property type="entry name" value="SOS response associated peptidase-like"/>
    <property type="match status" value="1"/>
</dbReference>
<dbReference type="Proteomes" id="UP001320876">
    <property type="component" value="Unassembled WGS sequence"/>
</dbReference>
<dbReference type="PANTHER" id="PTHR13604:SF0">
    <property type="entry name" value="ABASIC SITE PROCESSING PROTEIN HMCES"/>
    <property type="match status" value="1"/>
</dbReference>
<keyword evidence="6" id="KW-0238">DNA-binding</keyword>
<keyword evidence="4 8" id="KW-0378">Hydrolase</keyword>
<evidence type="ECO:0000313" key="10">
    <source>
        <dbReference type="EMBL" id="MCW1925682.1"/>
    </source>
</evidence>
<gene>
    <name evidence="10" type="ORF">OKA05_24200</name>
</gene>
<keyword evidence="11" id="KW-1185">Reference proteome</keyword>
<keyword evidence="3" id="KW-0227">DNA damage</keyword>
<sequence length="202" mass="23108">MDWLVAEALEASMFEEGVYQIVRPTLMSPVIVPDRSFRIVSWGFRYTPRGQKKPRTVVNSREDQLKIRLWRDKFQSNRCLIPASAFFEWVKGEDGKMVPLRFTRPGNKGILMAGVWGEEEGRGECFSMITTDPTTSIGAIHDRMPAVLAEDQLRPYLEGELNEFGPSKVMLDWVPTENFLTRKKKEPAAAKPQDRPSQGELF</sequence>
<dbReference type="RefSeq" id="WP_264489789.1">
    <property type="nucleotide sequence ID" value="NZ_JAPDDT010000016.1"/>
</dbReference>
<evidence type="ECO:0000256" key="9">
    <source>
        <dbReference type="SAM" id="MobiDB-lite"/>
    </source>
</evidence>
<evidence type="ECO:0000256" key="6">
    <source>
        <dbReference type="ARBA" id="ARBA00023125"/>
    </source>
</evidence>
<evidence type="ECO:0000256" key="3">
    <source>
        <dbReference type="ARBA" id="ARBA00022763"/>
    </source>
</evidence>
<evidence type="ECO:0000256" key="2">
    <source>
        <dbReference type="ARBA" id="ARBA00022670"/>
    </source>
</evidence>
<keyword evidence="2 8" id="KW-0645">Protease</keyword>
<evidence type="ECO:0000256" key="8">
    <source>
        <dbReference type="RuleBase" id="RU364100"/>
    </source>
</evidence>
<evidence type="ECO:0000256" key="5">
    <source>
        <dbReference type="ARBA" id="ARBA00023124"/>
    </source>
</evidence>
<dbReference type="InterPro" id="IPR003738">
    <property type="entry name" value="SRAP"/>
</dbReference>
<proteinExistence type="inferred from homology"/>
<accession>A0ABT3GQ97</accession>
<comment type="similarity">
    <text evidence="1 8">Belongs to the SOS response-associated peptidase family.</text>
</comment>
<keyword evidence="7" id="KW-0456">Lyase</keyword>
<evidence type="ECO:0000256" key="7">
    <source>
        <dbReference type="ARBA" id="ARBA00023239"/>
    </source>
</evidence>
<dbReference type="EMBL" id="JAPDDT010000016">
    <property type="protein sequence ID" value="MCW1925682.1"/>
    <property type="molecule type" value="Genomic_DNA"/>
</dbReference>
<evidence type="ECO:0000313" key="11">
    <source>
        <dbReference type="Proteomes" id="UP001320876"/>
    </source>
</evidence>
<evidence type="ECO:0000256" key="1">
    <source>
        <dbReference type="ARBA" id="ARBA00008136"/>
    </source>
</evidence>
<dbReference type="InterPro" id="IPR036590">
    <property type="entry name" value="SRAP-like"/>
</dbReference>
<keyword evidence="5" id="KW-0190">Covalent protein-DNA linkage</keyword>